<keyword evidence="3" id="KW-1185">Reference proteome</keyword>
<protein>
    <recommendedName>
        <fullName evidence="1">DnaJ homologue subfamily C member 28 conserved domain-containing protein</fullName>
    </recommendedName>
</protein>
<accession>A0A1H7MJC1</accession>
<proteinExistence type="predicted"/>
<gene>
    <name evidence="2" type="ORF">SAMN05444354_10411</name>
</gene>
<name>A0A1H7MJC1_STIAU</name>
<organism evidence="2 3">
    <name type="scientific">Stigmatella aurantiaca</name>
    <dbReference type="NCBI Taxonomy" id="41"/>
    <lineage>
        <taxon>Bacteria</taxon>
        <taxon>Pseudomonadati</taxon>
        <taxon>Myxococcota</taxon>
        <taxon>Myxococcia</taxon>
        <taxon>Myxococcales</taxon>
        <taxon>Cystobacterineae</taxon>
        <taxon>Archangiaceae</taxon>
        <taxon>Stigmatella</taxon>
    </lineage>
</organism>
<evidence type="ECO:0000313" key="3">
    <source>
        <dbReference type="Proteomes" id="UP000182719"/>
    </source>
</evidence>
<dbReference type="AlphaFoldDB" id="A0A1H7MJC1"/>
<evidence type="ECO:0000259" key="1">
    <source>
        <dbReference type="Pfam" id="PF09350"/>
    </source>
</evidence>
<evidence type="ECO:0000313" key="2">
    <source>
        <dbReference type="EMBL" id="SEL11353.1"/>
    </source>
</evidence>
<feature type="domain" description="DnaJ homologue subfamily C member 28 conserved" evidence="1">
    <location>
        <begin position="8"/>
        <end position="74"/>
    </location>
</feature>
<dbReference type="InterPro" id="IPR018961">
    <property type="entry name" value="DnaJ_homolog_subfam-C_membr-28"/>
</dbReference>
<reference evidence="3" key="1">
    <citation type="submission" date="2016-10" db="EMBL/GenBank/DDBJ databases">
        <authorList>
            <person name="Varghese N."/>
            <person name="Submissions S."/>
        </authorList>
    </citation>
    <scope>NUCLEOTIDE SEQUENCE [LARGE SCALE GENOMIC DNA]</scope>
    <source>
        <strain evidence="3">DSM 17044</strain>
    </source>
</reference>
<dbReference type="Pfam" id="PF09350">
    <property type="entry name" value="DJC28_CD"/>
    <property type="match status" value="1"/>
</dbReference>
<dbReference type="Proteomes" id="UP000182719">
    <property type="component" value="Unassembled WGS sequence"/>
</dbReference>
<sequence>MTKGLHRLIEARIQDAQRRGEFDALPGKGQPLADDGLGSLPEEQRAEALLMRISGLPEEVALLREVAELREKFDSARDAEERQQIREVLYAKAVRLGILFEQSGKYLSARRIQDLVP</sequence>
<dbReference type="RefSeq" id="WP_075006084.1">
    <property type="nucleotide sequence ID" value="NZ_FOAP01000004.1"/>
</dbReference>
<dbReference type="EMBL" id="FOAP01000004">
    <property type="protein sequence ID" value="SEL11353.1"/>
    <property type="molecule type" value="Genomic_DNA"/>
</dbReference>